<feature type="transmembrane region" description="Helical" evidence="1">
    <location>
        <begin position="75"/>
        <end position="98"/>
    </location>
</feature>
<accession>A0A9X0BRD0</accession>
<name>A0A9X0BRD0_9EURO</name>
<evidence type="ECO:0000313" key="3">
    <source>
        <dbReference type="Proteomes" id="UP001147760"/>
    </source>
</evidence>
<feature type="transmembrane region" description="Helical" evidence="1">
    <location>
        <begin position="118"/>
        <end position="136"/>
    </location>
</feature>
<gene>
    <name evidence="2" type="ORF">N7530_005438</name>
</gene>
<feature type="transmembrane region" description="Helical" evidence="1">
    <location>
        <begin position="44"/>
        <end position="63"/>
    </location>
</feature>
<keyword evidence="1" id="KW-1133">Transmembrane helix</keyword>
<proteinExistence type="predicted"/>
<reference evidence="2" key="2">
    <citation type="journal article" date="2023" name="IMA Fungus">
        <title>Comparative genomic study of the Penicillium genus elucidates a diverse pangenome and 15 lateral gene transfer events.</title>
        <authorList>
            <person name="Petersen C."/>
            <person name="Sorensen T."/>
            <person name="Nielsen M.R."/>
            <person name="Sondergaard T.E."/>
            <person name="Sorensen J.L."/>
            <person name="Fitzpatrick D.A."/>
            <person name="Frisvad J.C."/>
            <person name="Nielsen K.L."/>
        </authorList>
    </citation>
    <scope>NUCLEOTIDE SEQUENCE</scope>
    <source>
        <strain evidence="2">IBT 17660</strain>
    </source>
</reference>
<sequence>MCQRTCSANKHPLSRARKTQVLVSVISWPCALAAVFTSRDGPQAWIQLVVITVSSTIPVFILSGYRRSGSQSYSLLEIAIDGLVALLLVGVYTSGMILLSTQQISEWESPWDYTIARGLPQVYSNLSCIILGLLYLRTFSQGFFQKFIMPMLRARRVNYTLCPACDQYVDVPMTKSQDVTVTISAAKQERPFGSTDSLRDLYSDDVGSQLLLPESSFGMEGIQTTGIVSNN</sequence>
<comment type="caution">
    <text evidence="2">The sequence shown here is derived from an EMBL/GenBank/DDBJ whole genome shotgun (WGS) entry which is preliminary data.</text>
</comment>
<protein>
    <submittedName>
        <fullName evidence="2">Uncharacterized protein</fullName>
    </submittedName>
</protein>
<dbReference type="AlphaFoldDB" id="A0A9X0BRD0"/>
<reference evidence="2" key="1">
    <citation type="submission" date="2022-12" db="EMBL/GenBank/DDBJ databases">
        <authorList>
            <person name="Petersen C."/>
        </authorList>
    </citation>
    <scope>NUCLEOTIDE SEQUENCE</scope>
    <source>
        <strain evidence="2">IBT 17660</strain>
    </source>
</reference>
<feature type="transmembrane region" description="Helical" evidence="1">
    <location>
        <begin position="21"/>
        <end position="38"/>
    </location>
</feature>
<evidence type="ECO:0000256" key="1">
    <source>
        <dbReference type="SAM" id="Phobius"/>
    </source>
</evidence>
<keyword evidence="3" id="KW-1185">Reference proteome</keyword>
<organism evidence="2 3">
    <name type="scientific">Penicillium desertorum</name>
    <dbReference type="NCBI Taxonomy" id="1303715"/>
    <lineage>
        <taxon>Eukaryota</taxon>
        <taxon>Fungi</taxon>
        <taxon>Dikarya</taxon>
        <taxon>Ascomycota</taxon>
        <taxon>Pezizomycotina</taxon>
        <taxon>Eurotiomycetes</taxon>
        <taxon>Eurotiomycetidae</taxon>
        <taxon>Eurotiales</taxon>
        <taxon>Aspergillaceae</taxon>
        <taxon>Penicillium</taxon>
    </lineage>
</organism>
<dbReference type="OrthoDB" id="4345400at2759"/>
<keyword evidence="1" id="KW-0812">Transmembrane</keyword>
<dbReference type="EMBL" id="JAPWDO010000003">
    <property type="protein sequence ID" value="KAJ5479929.1"/>
    <property type="molecule type" value="Genomic_DNA"/>
</dbReference>
<evidence type="ECO:0000313" key="2">
    <source>
        <dbReference type="EMBL" id="KAJ5479929.1"/>
    </source>
</evidence>
<dbReference type="Proteomes" id="UP001147760">
    <property type="component" value="Unassembled WGS sequence"/>
</dbReference>
<keyword evidence="1" id="KW-0472">Membrane</keyword>